<accession>U6MPI3</accession>
<gene>
    <name evidence="1" type="ORF">ENH_00045340</name>
</gene>
<evidence type="ECO:0000313" key="2">
    <source>
        <dbReference type="Proteomes" id="UP000030754"/>
    </source>
</evidence>
<proteinExistence type="predicted"/>
<keyword evidence="2" id="KW-1185">Reference proteome</keyword>
<dbReference type="OrthoDB" id="10298076at2759"/>
<dbReference type="AlphaFoldDB" id="U6MPI3"/>
<dbReference type="Proteomes" id="UP000030754">
    <property type="component" value="Unassembled WGS sequence"/>
</dbReference>
<organism evidence="1 2">
    <name type="scientific">Eimeria necatrix</name>
    <dbReference type="NCBI Taxonomy" id="51315"/>
    <lineage>
        <taxon>Eukaryota</taxon>
        <taxon>Sar</taxon>
        <taxon>Alveolata</taxon>
        <taxon>Apicomplexa</taxon>
        <taxon>Conoidasida</taxon>
        <taxon>Coccidia</taxon>
        <taxon>Eucoccidiorida</taxon>
        <taxon>Eimeriorina</taxon>
        <taxon>Eimeriidae</taxon>
        <taxon>Eimeria</taxon>
    </lineage>
</organism>
<dbReference type="GeneID" id="25474690"/>
<dbReference type="VEuPathDB" id="ToxoDB:ENH_00045340"/>
<dbReference type="RefSeq" id="XP_013440902.1">
    <property type="nucleotide sequence ID" value="XM_013585448.1"/>
</dbReference>
<evidence type="ECO:0000313" key="1">
    <source>
        <dbReference type="EMBL" id="CDJ63540.1"/>
    </source>
</evidence>
<dbReference type="EMBL" id="HG722823">
    <property type="protein sequence ID" value="CDJ63540.1"/>
    <property type="molecule type" value="Genomic_DNA"/>
</dbReference>
<sequence>MKGSYVSVEHLVRNDVEKGELAILLEKGHIACVEPSPDVSPSPLRQTLTPTTLAKANARWRQSTKKENYGEAYLKWALKRSREQCGKRAAKYPHERHLSCTQKENLR</sequence>
<reference evidence="1" key="2">
    <citation type="submission" date="2013-10" db="EMBL/GenBank/DDBJ databases">
        <authorList>
            <person name="Aslett M."/>
        </authorList>
    </citation>
    <scope>NUCLEOTIDE SEQUENCE [LARGE SCALE GENOMIC DNA]</scope>
    <source>
        <strain evidence="1">Houghton</strain>
    </source>
</reference>
<reference evidence="1" key="1">
    <citation type="submission" date="2013-10" db="EMBL/GenBank/DDBJ databases">
        <title>Genomic analysis of the causative agents of coccidiosis in chickens.</title>
        <authorList>
            <person name="Reid A.J."/>
            <person name="Blake D."/>
            <person name="Billington K."/>
            <person name="Browne H."/>
            <person name="Dunn M."/>
            <person name="Hung S."/>
            <person name="Kawahara F."/>
            <person name="Miranda-Saavedra D."/>
            <person name="Mourier T."/>
            <person name="Nagra H."/>
            <person name="Otto T.D."/>
            <person name="Rawlings N."/>
            <person name="Sanchez A."/>
            <person name="Sanders M."/>
            <person name="Subramaniam C."/>
            <person name="Tay Y."/>
            <person name="Dear P."/>
            <person name="Doerig C."/>
            <person name="Gruber A."/>
            <person name="Parkinson J."/>
            <person name="Shirley M."/>
            <person name="Wan K.L."/>
            <person name="Berriman M."/>
            <person name="Tomley F."/>
            <person name="Pain A."/>
        </authorList>
    </citation>
    <scope>NUCLEOTIDE SEQUENCE [LARGE SCALE GENOMIC DNA]</scope>
    <source>
        <strain evidence="1">Houghton</strain>
    </source>
</reference>
<protein>
    <submittedName>
        <fullName evidence="1">Uncharacterized protein</fullName>
    </submittedName>
</protein>
<name>U6MPI3_9EIME</name>